<protein>
    <submittedName>
        <fullName evidence="1">Uncharacterized protein</fullName>
    </submittedName>
</protein>
<keyword evidence="2" id="KW-1185">Reference proteome</keyword>
<evidence type="ECO:0000313" key="2">
    <source>
        <dbReference type="Proteomes" id="UP000324897"/>
    </source>
</evidence>
<proteinExistence type="predicted"/>
<dbReference type="AlphaFoldDB" id="A0A5J9T099"/>
<organism evidence="1 2">
    <name type="scientific">Eragrostis curvula</name>
    <name type="common">weeping love grass</name>
    <dbReference type="NCBI Taxonomy" id="38414"/>
    <lineage>
        <taxon>Eukaryota</taxon>
        <taxon>Viridiplantae</taxon>
        <taxon>Streptophyta</taxon>
        <taxon>Embryophyta</taxon>
        <taxon>Tracheophyta</taxon>
        <taxon>Spermatophyta</taxon>
        <taxon>Magnoliopsida</taxon>
        <taxon>Liliopsida</taxon>
        <taxon>Poales</taxon>
        <taxon>Poaceae</taxon>
        <taxon>PACMAD clade</taxon>
        <taxon>Chloridoideae</taxon>
        <taxon>Eragrostideae</taxon>
        <taxon>Eragrostidinae</taxon>
        <taxon>Eragrostis</taxon>
    </lineage>
</organism>
<feature type="non-terminal residue" evidence="1">
    <location>
        <position position="1"/>
    </location>
</feature>
<reference evidence="1 2" key="1">
    <citation type="journal article" date="2019" name="Sci. Rep.">
        <title>A high-quality genome of Eragrostis curvula grass provides insights into Poaceae evolution and supports new strategies to enhance forage quality.</title>
        <authorList>
            <person name="Carballo J."/>
            <person name="Santos B.A.C.M."/>
            <person name="Zappacosta D."/>
            <person name="Garbus I."/>
            <person name="Selva J.P."/>
            <person name="Gallo C.A."/>
            <person name="Diaz A."/>
            <person name="Albertini E."/>
            <person name="Caccamo M."/>
            <person name="Echenique V."/>
        </authorList>
    </citation>
    <scope>NUCLEOTIDE SEQUENCE [LARGE SCALE GENOMIC DNA]</scope>
    <source>
        <strain evidence="2">cv. Victoria</strain>
        <tissue evidence="1">Leaf</tissue>
    </source>
</reference>
<name>A0A5J9T099_9POAL</name>
<dbReference type="Gramene" id="TVU04708">
    <property type="protein sequence ID" value="TVU04708"/>
    <property type="gene ID" value="EJB05_47839"/>
</dbReference>
<comment type="caution">
    <text evidence="1">The sequence shown here is derived from an EMBL/GenBank/DDBJ whole genome shotgun (WGS) entry which is preliminary data.</text>
</comment>
<sequence>MVLSEMGELAPGSQLEFADVYTEASKCVVSITRSREVHDKKSDLLKEDVKPAGTGFVVHVTDKVSVVACHTSCASKNSNVSVIFPDGTEATWNDVVVLEGGMNLIFCDVERVPPAVQVGTQVEWQSPKTMNSSLSGLVLEAAIGDTFKTADALFDWRRMIEANTVWLAVGNSLEWDIASFFVK</sequence>
<dbReference type="EMBL" id="RWGY01000051">
    <property type="protein sequence ID" value="TVU04708.1"/>
    <property type="molecule type" value="Genomic_DNA"/>
</dbReference>
<gene>
    <name evidence="1" type="ORF">EJB05_47839</name>
</gene>
<dbReference type="Proteomes" id="UP000324897">
    <property type="component" value="Unassembled WGS sequence"/>
</dbReference>
<evidence type="ECO:0000313" key="1">
    <source>
        <dbReference type="EMBL" id="TVU04708.1"/>
    </source>
</evidence>
<accession>A0A5J9T099</accession>